<dbReference type="InterPro" id="IPR000620">
    <property type="entry name" value="EamA_dom"/>
</dbReference>
<keyword evidence="6 7" id="KW-0472">Membrane</keyword>
<sequence>MQVSKGKANLMLLLAAIIWGSGYVFSKMATNAHFQAGMINAIRGLIYAACAFIFFHKAVLKMNGVDIRIGLTAGFINFLGYQFQTWGLRFTTPSNNAFLTALYVVLIPFIVWLLFKKKPSSKSYVAIIVAIIGMMFLTNIVGHGFILHVGDLLTLISTFFYALQIVYFGMQATSTSPLSLSFMLGLTQGVLGLVWSLLFEHATYGSINWQAGLWPIIVLGLLSSFGAQTLQIVGQRFTDPTPAGLILMTESMFGSFFSVILGFEPLTLHLLIGGALIIVALLIMQLDFSRFRFSSE</sequence>
<name>A0A7X2XXK4_9LACO</name>
<keyword evidence="4 7" id="KW-0812">Transmembrane</keyword>
<dbReference type="Pfam" id="PF00892">
    <property type="entry name" value="EamA"/>
    <property type="match status" value="2"/>
</dbReference>
<dbReference type="PANTHER" id="PTHR42920">
    <property type="entry name" value="OS03G0707200 PROTEIN-RELATED"/>
    <property type="match status" value="1"/>
</dbReference>
<gene>
    <name evidence="9" type="ORF">GM612_09010</name>
</gene>
<dbReference type="AlphaFoldDB" id="A0A7X2XXK4"/>
<evidence type="ECO:0000256" key="6">
    <source>
        <dbReference type="ARBA" id="ARBA00023136"/>
    </source>
</evidence>
<evidence type="ECO:0000256" key="5">
    <source>
        <dbReference type="ARBA" id="ARBA00022989"/>
    </source>
</evidence>
<proteinExistence type="inferred from homology"/>
<keyword evidence="5 7" id="KW-1133">Transmembrane helix</keyword>
<feature type="transmembrane region" description="Helical" evidence="7">
    <location>
        <begin position="96"/>
        <end position="115"/>
    </location>
</feature>
<evidence type="ECO:0000256" key="7">
    <source>
        <dbReference type="SAM" id="Phobius"/>
    </source>
</evidence>
<evidence type="ECO:0000256" key="1">
    <source>
        <dbReference type="ARBA" id="ARBA00004651"/>
    </source>
</evidence>
<evidence type="ECO:0000256" key="2">
    <source>
        <dbReference type="ARBA" id="ARBA00007362"/>
    </source>
</evidence>
<comment type="subcellular location">
    <subcellularLocation>
        <location evidence="1">Cell membrane</location>
        <topology evidence="1">Multi-pass membrane protein</topology>
    </subcellularLocation>
</comment>
<protein>
    <submittedName>
        <fullName evidence="9">EamA family transporter</fullName>
    </submittedName>
</protein>
<accession>A0A7X2XXK4</accession>
<evidence type="ECO:0000313" key="9">
    <source>
        <dbReference type="EMBL" id="MTV82783.1"/>
    </source>
</evidence>
<dbReference type="SUPFAM" id="SSF103481">
    <property type="entry name" value="Multidrug resistance efflux transporter EmrE"/>
    <property type="match status" value="2"/>
</dbReference>
<comment type="similarity">
    <text evidence="2">Belongs to the EamA transporter family.</text>
</comment>
<dbReference type="InterPro" id="IPR051258">
    <property type="entry name" value="Diverse_Substrate_Transporter"/>
</dbReference>
<comment type="caution">
    <text evidence="9">The sequence shown here is derived from an EMBL/GenBank/DDBJ whole genome shotgun (WGS) entry which is preliminary data.</text>
</comment>
<keyword evidence="10" id="KW-1185">Reference proteome</keyword>
<dbReference type="PANTHER" id="PTHR42920:SF5">
    <property type="entry name" value="EAMA DOMAIN-CONTAINING PROTEIN"/>
    <property type="match status" value="1"/>
</dbReference>
<dbReference type="Proteomes" id="UP000466388">
    <property type="component" value="Unassembled WGS sequence"/>
</dbReference>
<dbReference type="InterPro" id="IPR037185">
    <property type="entry name" value="EmrE-like"/>
</dbReference>
<feature type="domain" description="EamA" evidence="8">
    <location>
        <begin position="8"/>
        <end position="138"/>
    </location>
</feature>
<evidence type="ECO:0000313" key="10">
    <source>
        <dbReference type="Proteomes" id="UP000466388"/>
    </source>
</evidence>
<feature type="transmembrane region" description="Helical" evidence="7">
    <location>
        <begin position="211"/>
        <end position="233"/>
    </location>
</feature>
<dbReference type="GO" id="GO:0005886">
    <property type="term" value="C:plasma membrane"/>
    <property type="evidence" value="ECO:0007669"/>
    <property type="project" value="UniProtKB-SubCell"/>
</dbReference>
<dbReference type="EMBL" id="WNJO01000010">
    <property type="protein sequence ID" value="MTV82783.1"/>
    <property type="molecule type" value="Genomic_DNA"/>
</dbReference>
<feature type="transmembrane region" description="Helical" evidence="7">
    <location>
        <begin position="124"/>
        <end position="146"/>
    </location>
</feature>
<organism evidence="9 10">
    <name type="scientific">Secundilactobacillus folii</name>
    <dbReference type="NCBI Taxonomy" id="2678357"/>
    <lineage>
        <taxon>Bacteria</taxon>
        <taxon>Bacillati</taxon>
        <taxon>Bacillota</taxon>
        <taxon>Bacilli</taxon>
        <taxon>Lactobacillales</taxon>
        <taxon>Lactobacillaceae</taxon>
        <taxon>Secundilactobacillus</taxon>
    </lineage>
</organism>
<evidence type="ECO:0000256" key="4">
    <source>
        <dbReference type="ARBA" id="ARBA00022692"/>
    </source>
</evidence>
<dbReference type="RefSeq" id="WP_155432050.1">
    <property type="nucleotide sequence ID" value="NZ_WNJO01000010.1"/>
</dbReference>
<evidence type="ECO:0000256" key="3">
    <source>
        <dbReference type="ARBA" id="ARBA00022475"/>
    </source>
</evidence>
<keyword evidence="3" id="KW-1003">Cell membrane</keyword>
<evidence type="ECO:0000259" key="8">
    <source>
        <dbReference type="Pfam" id="PF00892"/>
    </source>
</evidence>
<feature type="transmembrane region" description="Helical" evidence="7">
    <location>
        <begin position="36"/>
        <end position="55"/>
    </location>
</feature>
<feature type="transmembrane region" description="Helical" evidence="7">
    <location>
        <begin position="182"/>
        <end position="199"/>
    </location>
</feature>
<feature type="domain" description="EamA" evidence="8">
    <location>
        <begin position="150"/>
        <end position="284"/>
    </location>
</feature>
<reference evidence="9 10" key="1">
    <citation type="submission" date="2019-11" db="EMBL/GenBank/DDBJ databases">
        <title>Lactobacillus sp. nov. CRM56-3, isolated from fermented tea leaves.</title>
        <authorList>
            <person name="Phuengjayaem S."/>
            <person name="Tanasupawat S."/>
        </authorList>
    </citation>
    <scope>NUCLEOTIDE SEQUENCE [LARGE SCALE GENOMIC DNA]</scope>
    <source>
        <strain evidence="9 10">CRM56-3</strain>
    </source>
</reference>
<feature type="transmembrane region" description="Helical" evidence="7">
    <location>
        <begin position="67"/>
        <end position="84"/>
    </location>
</feature>
<feature type="transmembrane region" description="Helical" evidence="7">
    <location>
        <begin position="269"/>
        <end position="288"/>
    </location>
</feature>